<reference evidence="1" key="1">
    <citation type="submission" date="2018-02" db="EMBL/GenBank/DDBJ databases">
        <authorList>
            <person name="Cohen D.B."/>
            <person name="Kent A.D."/>
        </authorList>
    </citation>
    <scope>NUCLEOTIDE SEQUENCE</scope>
</reference>
<organism evidence="1">
    <name type="scientific">Fagus sylvatica</name>
    <name type="common">Beechnut</name>
    <dbReference type="NCBI Taxonomy" id="28930"/>
    <lineage>
        <taxon>Eukaryota</taxon>
        <taxon>Viridiplantae</taxon>
        <taxon>Streptophyta</taxon>
        <taxon>Embryophyta</taxon>
        <taxon>Tracheophyta</taxon>
        <taxon>Spermatophyta</taxon>
        <taxon>Magnoliopsida</taxon>
        <taxon>eudicotyledons</taxon>
        <taxon>Gunneridae</taxon>
        <taxon>Pentapetalae</taxon>
        <taxon>rosids</taxon>
        <taxon>fabids</taxon>
        <taxon>Fagales</taxon>
        <taxon>Fagaceae</taxon>
        <taxon>Fagus</taxon>
    </lineage>
</organism>
<protein>
    <submittedName>
        <fullName evidence="1">Uncharacterized protein</fullName>
    </submittedName>
</protein>
<sequence length="111" mass="12673">MEPIYSKPIFFTESLLLPLVSCSLPLSHFQHSFLSLALLRHGLTVVASPLARNGQRLEVDFTGSCWVAISPIGSGSRWSHHAWLAVVSNLRWALRWSRWARDLADWIWSLF</sequence>
<dbReference type="EMBL" id="OIVN01001059">
    <property type="protein sequence ID" value="SPC89333.1"/>
    <property type="molecule type" value="Genomic_DNA"/>
</dbReference>
<name>A0A2N9FQ68_FAGSY</name>
<dbReference type="AlphaFoldDB" id="A0A2N9FQ68"/>
<evidence type="ECO:0000313" key="1">
    <source>
        <dbReference type="EMBL" id="SPC89333.1"/>
    </source>
</evidence>
<accession>A0A2N9FQ68</accession>
<gene>
    <name evidence="1" type="ORF">FSB_LOCUS17215</name>
</gene>
<proteinExistence type="predicted"/>